<dbReference type="SUPFAM" id="SSF75304">
    <property type="entry name" value="Amidase signature (AS) enzymes"/>
    <property type="match status" value="1"/>
</dbReference>
<dbReference type="InterPro" id="IPR036928">
    <property type="entry name" value="AS_sf"/>
</dbReference>
<dbReference type="InterPro" id="IPR000120">
    <property type="entry name" value="Amidase"/>
</dbReference>
<feature type="domain" description="Amidase" evidence="1">
    <location>
        <begin position="35"/>
        <end position="437"/>
    </location>
</feature>
<dbReference type="NCBIfam" id="NF006043">
    <property type="entry name" value="PRK08186.1"/>
    <property type="match status" value="1"/>
</dbReference>
<protein>
    <submittedName>
        <fullName evidence="3">Allophanate hydrolase</fullName>
        <ecNumber evidence="3">3.5.1.54</ecNumber>
    </submittedName>
</protein>
<dbReference type="RefSeq" id="WP_219750515.1">
    <property type="nucleotide sequence ID" value="NZ_JAHXZN010000011.1"/>
</dbReference>
<dbReference type="Gene3D" id="3.90.1300.10">
    <property type="entry name" value="Amidase signature (AS) domain"/>
    <property type="match status" value="1"/>
</dbReference>
<evidence type="ECO:0000259" key="1">
    <source>
        <dbReference type="Pfam" id="PF01425"/>
    </source>
</evidence>
<dbReference type="GO" id="GO:0004039">
    <property type="term" value="F:allophanate hydrolase activity"/>
    <property type="evidence" value="ECO:0007669"/>
    <property type="project" value="UniProtKB-EC"/>
</dbReference>
<dbReference type="Gene3D" id="3.10.490.10">
    <property type="entry name" value="Gamma-glutamyl cyclotransferase-like"/>
    <property type="match status" value="1"/>
</dbReference>
<feature type="domain" description="Allophanate hydrolase C-terminal" evidence="2">
    <location>
        <begin position="464"/>
        <end position="585"/>
    </location>
</feature>
<reference evidence="3 4" key="1">
    <citation type="submission" date="2021-07" db="EMBL/GenBank/DDBJ databases">
        <title>Sphingomonas sp.</title>
        <authorList>
            <person name="Feng G."/>
            <person name="Li J."/>
            <person name="Pan M."/>
        </authorList>
    </citation>
    <scope>NUCLEOTIDE SEQUENCE [LARGE SCALE GENOMIC DNA]</scope>
    <source>
        <strain evidence="3 4">RRHST34</strain>
    </source>
</reference>
<dbReference type="NCBIfam" id="TIGR02713">
    <property type="entry name" value="allophanate_hyd"/>
    <property type="match status" value="1"/>
</dbReference>
<dbReference type="PANTHER" id="PTHR11895:SF169">
    <property type="entry name" value="GLUTAMYL-TRNA(GLN) AMIDOTRANSFERASE"/>
    <property type="match status" value="1"/>
</dbReference>
<keyword evidence="3" id="KW-0378">Hydrolase</keyword>
<dbReference type="EC" id="3.5.1.54" evidence="3"/>
<proteinExistence type="predicted"/>
<gene>
    <name evidence="3" type="primary">atzF</name>
    <name evidence="3" type="ORF">KZ820_19515</name>
</gene>
<sequence>MSAPPFHVAPLAAAVNARETSAVAVAHEALARIVAYAEVQPAVWITRLDEEAVLRAAAAVDARVAAGETLPLAGVPFAIKDNIDLAGAPTTAACPEFAYTPAVSAEVVERLIAAGAVPLGKTNLDQFATGLNGTRSPYGAPACVFNRAYVSGGSSSGSAVAVAAGLVAFALGTDTAGSGRVPAAFNGLIGLKPTKGRWSTAGLVPACRTLDCITVLTHTVEDARIVDAVVAGFDPADPYSRRGGERALAPRRIGVPRPDQRLFLGDAASERLYERALATLAARGAELVELDVTPLREAAMLLYGGPWVAERVAAARPLLDERPEAFDPTVRAILEDGRDTSGVDVFRGQYRLAELQRAAEEMWRRVDLLALPTAPTIYRIAEMRAAPIALNSNLGLYTNFVNLLDMAALAVPAGWRDNDTGFGVTLIAPAWSDAALLDAGQAYLDDAALPPPPPLHIEDRMDTVKLAVVGAHLEGMPLHWQLTSRDARLVAATTTAPSYRLYAIANSTPPKPALIHAAGGAAIAVEVYELDVAAFGSFVVEVPAPLAIGSVTLADGSVVKGFVAEPRAIEGARDITALGGWRAYIDGLSRPAGA</sequence>
<dbReference type="PANTHER" id="PTHR11895">
    <property type="entry name" value="TRANSAMIDASE"/>
    <property type="match status" value="1"/>
</dbReference>
<evidence type="ECO:0000259" key="2">
    <source>
        <dbReference type="Pfam" id="PF21986"/>
    </source>
</evidence>
<dbReference type="InterPro" id="IPR023631">
    <property type="entry name" value="Amidase_dom"/>
</dbReference>
<dbReference type="Pfam" id="PF01425">
    <property type="entry name" value="Amidase"/>
    <property type="match status" value="1"/>
</dbReference>
<evidence type="ECO:0000313" key="3">
    <source>
        <dbReference type="EMBL" id="MBW6532936.1"/>
    </source>
</evidence>
<name>A0ABS7BTM6_9SPHN</name>
<evidence type="ECO:0000313" key="4">
    <source>
        <dbReference type="Proteomes" id="UP000759103"/>
    </source>
</evidence>
<dbReference type="Proteomes" id="UP000759103">
    <property type="component" value="Unassembled WGS sequence"/>
</dbReference>
<organism evidence="3 4">
    <name type="scientific">Sphingomonas citri</name>
    <dbReference type="NCBI Taxonomy" id="2862499"/>
    <lineage>
        <taxon>Bacteria</taxon>
        <taxon>Pseudomonadati</taxon>
        <taxon>Pseudomonadota</taxon>
        <taxon>Alphaproteobacteria</taxon>
        <taxon>Sphingomonadales</taxon>
        <taxon>Sphingomonadaceae</taxon>
        <taxon>Sphingomonas</taxon>
    </lineage>
</organism>
<keyword evidence="4" id="KW-1185">Reference proteome</keyword>
<dbReference type="Pfam" id="PF21986">
    <property type="entry name" value="AH_C"/>
    <property type="match status" value="1"/>
</dbReference>
<dbReference type="InterPro" id="IPR053844">
    <property type="entry name" value="AH_C"/>
</dbReference>
<dbReference type="InterPro" id="IPR014085">
    <property type="entry name" value="Allophanate_hydrolase"/>
</dbReference>
<accession>A0ABS7BTM6</accession>
<dbReference type="EMBL" id="JAHXZN010000011">
    <property type="protein sequence ID" value="MBW6532936.1"/>
    <property type="molecule type" value="Genomic_DNA"/>
</dbReference>
<dbReference type="Gene3D" id="1.20.58.1700">
    <property type="match status" value="1"/>
</dbReference>
<comment type="caution">
    <text evidence="3">The sequence shown here is derived from an EMBL/GenBank/DDBJ whole genome shotgun (WGS) entry which is preliminary data.</text>
</comment>